<proteinExistence type="predicted"/>
<dbReference type="GeneID" id="83040578"/>
<dbReference type="Pfam" id="PF13554">
    <property type="entry name" value="Phage_tail_terminator_5"/>
    <property type="match status" value="1"/>
</dbReference>
<evidence type="ECO:0000313" key="2">
    <source>
        <dbReference type="Proteomes" id="UP000242792"/>
    </source>
</evidence>
<dbReference type="EMBL" id="CP020121">
    <property type="protein sequence ID" value="AQZ99328.1"/>
    <property type="molecule type" value="Genomic_DNA"/>
</dbReference>
<organism evidence="1 2">
    <name type="scientific">Comamonas kerstersii</name>
    <dbReference type="NCBI Taxonomy" id="225992"/>
    <lineage>
        <taxon>Bacteria</taxon>
        <taxon>Pseudomonadati</taxon>
        <taxon>Pseudomonadota</taxon>
        <taxon>Betaproteobacteria</taxon>
        <taxon>Burkholderiales</taxon>
        <taxon>Comamonadaceae</taxon>
        <taxon>Comamonas</taxon>
    </lineage>
</organism>
<sequence>MNPNLIDAALESHLLTLPGAPSIAWEDVAFTPTVGQAYLQVNQLRNTPIDHAESLDVREDRGILQVTVVHPAGSGKVAALDLAHKVAQHFALGTRLEFAGGAVTVYHSPDIGTAYPDEGWLRIPVSIRWTTA</sequence>
<gene>
    <name evidence="1" type="ORF">B5M06_14795</name>
</gene>
<name>A0A1V0BHD8_9BURK</name>
<protein>
    <recommendedName>
        <fullName evidence="3">DUF3168 domain-containing protein</fullName>
    </recommendedName>
</protein>
<reference evidence="1 2" key="1">
    <citation type="submission" date="2017-03" db="EMBL/GenBank/DDBJ databases">
        <title>Rapid Whole Genome Sequencing of Comamonas kerstersii Causing Continuous ambulatory Peritoneal Dialysis-Associated Peritonitis.</title>
        <authorList>
            <person name="Zheng B."/>
        </authorList>
    </citation>
    <scope>NUCLEOTIDE SEQUENCE [LARGE SCALE GENOMIC DNA]</scope>
    <source>
        <strain evidence="1 2">8943</strain>
    </source>
</reference>
<dbReference type="KEGG" id="cke:B5M06_14795"/>
<accession>A0A1V0BHD8</accession>
<dbReference type="Gene3D" id="3.30.2000.20">
    <property type="match status" value="1"/>
</dbReference>
<dbReference type="Proteomes" id="UP000242792">
    <property type="component" value="Chromosome"/>
</dbReference>
<dbReference type="InterPro" id="IPR025395">
    <property type="entry name" value="Phage_tail_terminator-like"/>
</dbReference>
<dbReference type="RefSeq" id="WP_054067850.1">
    <property type="nucleotide sequence ID" value="NZ_CP020121.1"/>
</dbReference>
<evidence type="ECO:0008006" key="3">
    <source>
        <dbReference type="Google" id="ProtNLM"/>
    </source>
</evidence>
<dbReference type="OrthoDB" id="8703132at2"/>
<dbReference type="AlphaFoldDB" id="A0A1V0BHD8"/>
<evidence type="ECO:0000313" key="1">
    <source>
        <dbReference type="EMBL" id="AQZ99328.1"/>
    </source>
</evidence>